<dbReference type="InterPro" id="IPR005790">
    <property type="entry name" value="DNA_polIII_delta"/>
</dbReference>
<dbReference type="SUPFAM" id="SSF52540">
    <property type="entry name" value="P-loop containing nucleoside triphosphate hydrolases"/>
    <property type="match status" value="1"/>
</dbReference>
<dbReference type="Gene3D" id="1.10.8.60">
    <property type="match status" value="1"/>
</dbReference>
<dbReference type="Gene3D" id="1.20.272.10">
    <property type="match status" value="1"/>
</dbReference>
<evidence type="ECO:0000256" key="8">
    <source>
        <dbReference type="ARBA" id="ARBA00049244"/>
    </source>
</evidence>
<evidence type="ECO:0000256" key="4">
    <source>
        <dbReference type="ARBA" id="ARBA00022695"/>
    </source>
</evidence>
<comment type="catalytic activity">
    <reaction evidence="8">
        <text>DNA(n) + a 2'-deoxyribonucleoside 5'-triphosphate = DNA(n+1) + diphosphate</text>
        <dbReference type="Rhea" id="RHEA:22508"/>
        <dbReference type="Rhea" id="RHEA-COMP:17339"/>
        <dbReference type="Rhea" id="RHEA-COMP:17340"/>
        <dbReference type="ChEBI" id="CHEBI:33019"/>
        <dbReference type="ChEBI" id="CHEBI:61560"/>
        <dbReference type="ChEBI" id="CHEBI:173112"/>
        <dbReference type="EC" id="2.7.7.7"/>
    </reaction>
</comment>
<sequence length="338" mass="37453">MKLRPEQLQGQLRKALAPVYLVCGEEPLQFKEAVDAIRARAREQGFSERQVLEHTKDFNWSSLAAEAGNLSLFADRRLIELRLGDKLGREGADAIRAYCEKPAQDVLLLIQAPALGWKELKTKWARTLDRVGVILEVRRLQGGALVQWLDQRLRAKGFTPTPEVAALLAERVEGNLLAADQEVSKLALLLEPGPIDPEALRAAVADSARYDLFDLSGAALAGDRARTQRIIHGLAGEGTAEPLVLWVLAREVRMLAAVAFARRARADLNAVFQTHQVWESRRAGVIQALERYSLPYLWRLLLECAAVDLAIKGRGEGDPWTMLARIADGLARGVKRQP</sequence>
<evidence type="ECO:0000259" key="10">
    <source>
        <dbReference type="Pfam" id="PF06144"/>
    </source>
</evidence>
<proteinExistence type="inferred from homology"/>
<comment type="similarity">
    <text evidence="7">Belongs to the DNA polymerase HolA subunit family.</text>
</comment>
<feature type="domain" description="DNA polymerase III subunit delta C-terminal" evidence="11">
    <location>
        <begin position="217"/>
        <end position="313"/>
    </location>
</feature>
<dbReference type="Gene3D" id="3.40.50.300">
    <property type="entry name" value="P-loop containing nucleotide triphosphate hydrolases"/>
    <property type="match status" value="1"/>
</dbReference>
<evidence type="ECO:0000256" key="5">
    <source>
        <dbReference type="ARBA" id="ARBA00022705"/>
    </source>
</evidence>
<dbReference type="Pfam" id="PF06144">
    <property type="entry name" value="DNA_pol3_delta"/>
    <property type="match status" value="1"/>
</dbReference>
<evidence type="ECO:0000256" key="7">
    <source>
        <dbReference type="ARBA" id="ARBA00034754"/>
    </source>
</evidence>
<evidence type="ECO:0000256" key="9">
    <source>
        <dbReference type="NCBIfam" id="TIGR01128"/>
    </source>
</evidence>
<accession>A0ABZ0S664</accession>
<name>A0ABZ0S664_9GAMM</name>
<evidence type="ECO:0000256" key="3">
    <source>
        <dbReference type="ARBA" id="ARBA00022679"/>
    </source>
</evidence>
<dbReference type="PANTHER" id="PTHR34388">
    <property type="entry name" value="DNA POLYMERASE III SUBUNIT DELTA"/>
    <property type="match status" value="1"/>
</dbReference>
<dbReference type="SUPFAM" id="SSF48019">
    <property type="entry name" value="post-AAA+ oligomerization domain-like"/>
    <property type="match status" value="1"/>
</dbReference>
<dbReference type="InterPro" id="IPR032780">
    <property type="entry name" value="DNA_pol3_delt_C"/>
</dbReference>
<keyword evidence="13" id="KW-1185">Reference proteome</keyword>
<dbReference type="Pfam" id="PF14840">
    <property type="entry name" value="DNA_pol3_delt_C"/>
    <property type="match status" value="1"/>
</dbReference>
<evidence type="ECO:0000256" key="1">
    <source>
        <dbReference type="ARBA" id="ARBA00012417"/>
    </source>
</evidence>
<dbReference type="RefSeq" id="WP_328987070.1">
    <property type="nucleotide sequence ID" value="NZ_CP121472.1"/>
</dbReference>
<evidence type="ECO:0000313" key="13">
    <source>
        <dbReference type="Proteomes" id="UP001432180"/>
    </source>
</evidence>
<keyword evidence="6" id="KW-0239">DNA-directed DNA polymerase</keyword>
<feature type="domain" description="DNA polymerase III delta N-terminal" evidence="10">
    <location>
        <begin position="20"/>
        <end position="136"/>
    </location>
</feature>
<dbReference type="InterPro" id="IPR008921">
    <property type="entry name" value="DNA_pol3_clamp-load_cplx_C"/>
</dbReference>
<keyword evidence="4 12" id="KW-0548">Nucleotidyltransferase</keyword>
<dbReference type="InterPro" id="IPR010372">
    <property type="entry name" value="DNA_pol3_delta_N"/>
</dbReference>
<protein>
    <recommendedName>
        <fullName evidence="2 9">DNA polymerase III subunit delta</fullName>
        <ecNumber evidence="1 9">2.7.7.7</ecNumber>
    </recommendedName>
</protein>
<dbReference type="NCBIfam" id="TIGR01128">
    <property type="entry name" value="holA"/>
    <property type="match status" value="1"/>
</dbReference>
<reference evidence="12 13" key="1">
    <citation type="journal article" date="2023" name="Microorganisms">
        <title>Thiorhodovibrio frisius and Trv. litoralis spp. nov., Two Novel Members from a Clade of Fastidious Purple Sulfur Bacteria That Exhibit Unique Red-Shifted Light-Harvesting Capabilities.</title>
        <authorList>
            <person name="Methner A."/>
            <person name="Kuzyk S.B."/>
            <person name="Petersen J."/>
            <person name="Bauer S."/>
            <person name="Brinkmann H."/>
            <person name="Sichau K."/>
            <person name="Wanner G."/>
            <person name="Wolf J."/>
            <person name="Neumann-Schaal M."/>
            <person name="Henke P."/>
            <person name="Tank M."/>
            <person name="Sproer C."/>
            <person name="Bunk B."/>
            <person name="Overmann J."/>
        </authorList>
    </citation>
    <scope>NUCLEOTIDE SEQUENCE [LARGE SCALE GENOMIC DNA]</scope>
    <source>
        <strain evidence="12 13">DSM 6702</strain>
    </source>
</reference>
<keyword evidence="3 12" id="KW-0808">Transferase</keyword>
<evidence type="ECO:0000313" key="12">
    <source>
        <dbReference type="EMBL" id="WPL16521.1"/>
    </source>
</evidence>
<evidence type="ECO:0000256" key="2">
    <source>
        <dbReference type="ARBA" id="ARBA00017703"/>
    </source>
</evidence>
<dbReference type="EC" id="2.7.7.7" evidence="1 9"/>
<keyword evidence="5" id="KW-0235">DNA replication</keyword>
<dbReference type="PANTHER" id="PTHR34388:SF1">
    <property type="entry name" value="DNA POLYMERASE III SUBUNIT DELTA"/>
    <property type="match status" value="1"/>
</dbReference>
<dbReference type="EMBL" id="CP121472">
    <property type="protein sequence ID" value="WPL16521.1"/>
    <property type="molecule type" value="Genomic_DNA"/>
</dbReference>
<evidence type="ECO:0000259" key="11">
    <source>
        <dbReference type="Pfam" id="PF14840"/>
    </source>
</evidence>
<dbReference type="Proteomes" id="UP001432180">
    <property type="component" value="Chromosome"/>
</dbReference>
<evidence type="ECO:0000256" key="6">
    <source>
        <dbReference type="ARBA" id="ARBA00022932"/>
    </source>
</evidence>
<dbReference type="InterPro" id="IPR027417">
    <property type="entry name" value="P-loop_NTPase"/>
</dbReference>
<dbReference type="CDD" id="cd18138">
    <property type="entry name" value="HLD_clamp_pol_III_delta"/>
    <property type="match status" value="1"/>
</dbReference>
<gene>
    <name evidence="12" type="primary">holA</name>
    <name evidence="12" type="ORF">Thiowin_01479</name>
</gene>
<dbReference type="GO" id="GO:0003887">
    <property type="term" value="F:DNA-directed DNA polymerase activity"/>
    <property type="evidence" value="ECO:0007669"/>
    <property type="project" value="UniProtKB-EC"/>
</dbReference>
<organism evidence="12 13">
    <name type="scientific">Thiorhodovibrio winogradskyi</name>
    <dbReference type="NCBI Taxonomy" id="77007"/>
    <lineage>
        <taxon>Bacteria</taxon>
        <taxon>Pseudomonadati</taxon>
        <taxon>Pseudomonadota</taxon>
        <taxon>Gammaproteobacteria</taxon>
        <taxon>Chromatiales</taxon>
        <taxon>Chromatiaceae</taxon>
        <taxon>Thiorhodovibrio</taxon>
    </lineage>
</organism>